<dbReference type="STRING" id="238.BBD35_05465"/>
<accession>A0A1T3I6D7</accession>
<proteinExistence type="predicted"/>
<organism evidence="1 2">
    <name type="scientific">Elizabethkingia meningoseptica</name>
    <name type="common">Chryseobacterium meningosepticum</name>
    <dbReference type="NCBI Taxonomy" id="238"/>
    <lineage>
        <taxon>Bacteria</taxon>
        <taxon>Pseudomonadati</taxon>
        <taxon>Bacteroidota</taxon>
        <taxon>Flavobacteriia</taxon>
        <taxon>Flavobacteriales</taxon>
        <taxon>Weeksellaceae</taxon>
        <taxon>Elizabethkingia</taxon>
    </lineage>
</organism>
<reference evidence="1 2" key="1">
    <citation type="submission" date="2016-11" db="EMBL/GenBank/DDBJ databases">
        <title>Genome sequence and comparative genomic analysis of clinical strain Elizabethkingia meningoseptica 61421 PRCM.</title>
        <authorList>
            <person name="Wang M."/>
            <person name="Hu S."/>
            <person name="Cao L."/>
            <person name="Jiang T."/>
            <person name="Zhou Y."/>
            <person name="Ming D."/>
        </authorList>
    </citation>
    <scope>NUCLEOTIDE SEQUENCE [LARGE SCALE GENOMIC DNA]</scope>
    <source>
        <strain evidence="1 2">61421 PRCM</strain>
    </source>
</reference>
<keyword evidence="2" id="KW-1185">Reference proteome</keyword>
<dbReference type="EMBL" id="MPOG01000019">
    <property type="protein sequence ID" value="OOH93199.1"/>
    <property type="molecule type" value="Genomic_DNA"/>
</dbReference>
<name>A0A1T3I6D7_ELIME</name>
<gene>
    <name evidence="1" type="ORF">BMF97_17170</name>
</gene>
<dbReference type="Proteomes" id="UP000188947">
    <property type="component" value="Unassembled WGS sequence"/>
</dbReference>
<protein>
    <submittedName>
        <fullName evidence="1">Uncharacterized protein</fullName>
    </submittedName>
</protein>
<evidence type="ECO:0000313" key="1">
    <source>
        <dbReference type="EMBL" id="OOH93199.1"/>
    </source>
</evidence>
<sequence length="259" mass="30127">MKALYIIFIAVLCLQCKKEEKISVGIVFQYDKSMPMKFQKFNEGENEQGGRVIYYGQNPPTVPVKYYFKGIAAPPPPPGYKASKPSSFDIQRDSLIGKYFNGFLDINFDDKDPQDDSLNNKNFIVEARYTDTIPLYTIPVGKNTIKTYKAFPVFIKNISGKDLKIKEHEMLPAYEILNQDKKWQVIFNYSTSDVSCFPEDWRFVFSFKNGFYMIMGIPFLHGSYKTKMRIRLGYAKSNEFDVSVDPEIFKKQKRLIYLD</sequence>
<dbReference type="AlphaFoldDB" id="A0A1T3I6D7"/>
<dbReference type="eggNOG" id="ENOG5033WFV">
    <property type="taxonomic scope" value="Bacteria"/>
</dbReference>
<comment type="caution">
    <text evidence="1">The sequence shown here is derived from an EMBL/GenBank/DDBJ whole genome shotgun (WGS) entry which is preliminary data.</text>
</comment>
<evidence type="ECO:0000313" key="2">
    <source>
        <dbReference type="Proteomes" id="UP000188947"/>
    </source>
</evidence>